<dbReference type="InterPro" id="IPR000182">
    <property type="entry name" value="GNAT_dom"/>
</dbReference>
<name>A0A178K2G6_9GAMM</name>
<dbReference type="PANTHER" id="PTHR43877:SF2">
    <property type="entry name" value="AMINOALKYLPHOSPHONATE N-ACETYLTRANSFERASE-RELATED"/>
    <property type="match status" value="1"/>
</dbReference>
<keyword evidence="4" id="KW-0223">Dioxygenase</keyword>
<keyword evidence="2" id="KW-0012">Acyltransferase</keyword>
<dbReference type="Pfam" id="PF13508">
    <property type="entry name" value="Acetyltransf_7"/>
    <property type="match status" value="1"/>
</dbReference>
<dbReference type="EMBL" id="LVHF01000033">
    <property type="protein sequence ID" value="OAN10902.1"/>
    <property type="molecule type" value="Genomic_DNA"/>
</dbReference>
<sequence>MEYQFDLSPSDDDIKVIRDGLIRHNTPHLEGIRKQSLALYAIDEREQKQGGIYAEVWGNWLLIKFLWVDEAVRGQQVGSQLMERLEQQAIKLGCRQSLVDTLSFQARPFYEKLGYQCQMTLEDYPQSSSLHFLTKTLSA</sequence>
<dbReference type="GO" id="GO:0051213">
    <property type="term" value="F:dioxygenase activity"/>
    <property type="evidence" value="ECO:0007669"/>
    <property type="project" value="UniProtKB-KW"/>
</dbReference>
<dbReference type="PROSITE" id="PS51186">
    <property type="entry name" value="GNAT"/>
    <property type="match status" value="1"/>
</dbReference>
<evidence type="ECO:0000313" key="4">
    <source>
        <dbReference type="EMBL" id="OAN10902.1"/>
    </source>
</evidence>
<keyword evidence="4" id="KW-0560">Oxidoreductase</keyword>
<dbReference type="Proteomes" id="UP000078503">
    <property type="component" value="Unassembled WGS sequence"/>
</dbReference>
<dbReference type="Gene3D" id="3.40.630.30">
    <property type="match status" value="1"/>
</dbReference>
<evidence type="ECO:0000256" key="1">
    <source>
        <dbReference type="ARBA" id="ARBA00022679"/>
    </source>
</evidence>
<dbReference type="InterPro" id="IPR016181">
    <property type="entry name" value="Acyl_CoA_acyltransferase"/>
</dbReference>
<proteinExistence type="predicted"/>
<dbReference type="SUPFAM" id="SSF55729">
    <property type="entry name" value="Acyl-CoA N-acyltransferases (Nat)"/>
    <property type="match status" value="1"/>
</dbReference>
<keyword evidence="5" id="KW-1185">Reference proteome</keyword>
<dbReference type="OrthoDB" id="9787920at2"/>
<dbReference type="CDD" id="cd04301">
    <property type="entry name" value="NAT_SF"/>
    <property type="match status" value="1"/>
</dbReference>
<gene>
    <name evidence="4" type="ORF">A3K86_18100</name>
</gene>
<accession>A0A178K2G6</accession>
<dbReference type="AlphaFoldDB" id="A0A178K2G6"/>
<reference evidence="4 5" key="1">
    <citation type="submission" date="2016-03" db="EMBL/GenBank/DDBJ databases">
        <title>Photobacterium proteolyticum sp. nov. a protease producing bacterium isolated from ocean sediments of Laizhou Bay.</title>
        <authorList>
            <person name="Li Y."/>
        </authorList>
    </citation>
    <scope>NUCLEOTIDE SEQUENCE [LARGE SCALE GENOMIC DNA]</scope>
    <source>
        <strain evidence="4 5">R-40508</strain>
    </source>
</reference>
<dbReference type="InterPro" id="IPR050832">
    <property type="entry name" value="Bact_Acetyltransf"/>
</dbReference>
<dbReference type="PANTHER" id="PTHR43877">
    <property type="entry name" value="AMINOALKYLPHOSPHONATE N-ACETYLTRANSFERASE-RELATED-RELATED"/>
    <property type="match status" value="1"/>
</dbReference>
<keyword evidence="1" id="KW-0808">Transferase</keyword>
<evidence type="ECO:0000259" key="3">
    <source>
        <dbReference type="PROSITE" id="PS51186"/>
    </source>
</evidence>
<organism evidence="4 5">
    <name type="scientific">Photobacterium jeanii</name>
    <dbReference type="NCBI Taxonomy" id="858640"/>
    <lineage>
        <taxon>Bacteria</taxon>
        <taxon>Pseudomonadati</taxon>
        <taxon>Pseudomonadota</taxon>
        <taxon>Gammaproteobacteria</taxon>
        <taxon>Vibrionales</taxon>
        <taxon>Vibrionaceae</taxon>
        <taxon>Photobacterium</taxon>
    </lineage>
</organism>
<evidence type="ECO:0000313" key="5">
    <source>
        <dbReference type="Proteomes" id="UP000078503"/>
    </source>
</evidence>
<dbReference type="RefSeq" id="WP_068334624.1">
    <property type="nucleotide sequence ID" value="NZ_LVHF01000033.1"/>
</dbReference>
<feature type="domain" description="N-acetyltransferase" evidence="3">
    <location>
        <begin position="1"/>
        <end position="138"/>
    </location>
</feature>
<dbReference type="GO" id="GO:0016747">
    <property type="term" value="F:acyltransferase activity, transferring groups other than amino-acyl groups"/>
    <property type="evidence" value="ECO:0007669"/>
    <property type="project" value="InterPro"/>
</dbReference>
<protein>
    <submittedName>
        <fullName evidence="4">Biphenyl 2,3-dioxygenase</fullName>
    </submittedName>
</protein>
<dbReference type="STRING" id="858640.A3K86_18100"/>
<evidence type="ECO:0000256" key="2">
    <source>
        <dbReference type="ARBA" id="ARBA00023315"/>
    </source>
</evidence>
<comment type="caution">
    <text evidence="4">The sequence shown here is derived from an EMBL/GenBank/DDBJ whole genome shotgun (WGS) entry which is preliminary data.</text>
</comment>